<proteinExistence type="predicted"/>
<dbReference type="AlphaFoldDB" id="A0A6G8PTF2"/>
<dbReference type="Gene3D" id="3.40.630.90">
    <property type="match status" value="1"/>
</dbReference>
<dbReference type="Pfam" id="PF18014">
    <property type="entry name" value="Acetyltransf_18"/>
    <property type="match status" value="1"/>
</dbReference>
<dbReference type="Gene3D" id="3.40.630.30">
    <property type="match status" value="1"/>
</dbReference>
<dbReference type="InterPro" id="IPR052729">
    <property type="entry name" value="Acyl/Acetyltrans_Enzymes"/>
</dbReference>
<evidence type="ECO:0000259" key="1">
    <source>
        <dbReference type="PROSITE" id="PS51186"/>
    </source>
</evidence>
<keyword evidence="2" id="KW-0808">Transferase</keyword>
<sequence>MRRMDDVDLRRILELRETVRWSGDPRAFELLRGMDEARWAVAEDGGKGGVVGMVGAVPLGEVGILCHLAVHHGHRGYGLGSRLTRWAVSYLLSRGVRSVRLDSTRAAEGLYRSMGFAPVFARTEYRLEGGVLAARLRGDRHLGGPGTGGEKGLRVAPLSFGDLPELYGVDLWSYGADRSAIILATLRQYPGWGLVARDASGRVRGYLVRSASGATVRVGPFMASSPDVARALLTRALETDGGRSVEVSLPAPKGSPAHALLREFGFVGRRDRLRMELGETAPAQGLTAYATTPYLAT</sequence>
<dbReference type="EMBL" id="CP045121">
    <property type="protein sequence ID" value="QIN77211.1"/>
    <property type="molecule type" value="Genomic_DNA"/>
</dbReference>
<dbReference type="Proteomes" id="UP000502706">
    <property type="component" value="Chromosome"/>
</dbReference>
<organism evidence="2 3">
    <name type="scientific">Rubrobacter marinus</name>
    <dbReference type="NCBI Taxonomy" id="2653852"/>
    <lineage>
        <taxon>Bacteria</taxon>
        <taxon>Bacillati</taxon>
        <taxon>Actinomycetota</taxon>
        <taxon>Rubrobacteria</taxon>
        <taxon>Rubrobacterales</taxon>
        <taxon>Rubrobacteraceae</taxon>
        <taxon>Rubrobacter</taxon>
    </lineage>
</organism>
<dbReference type="Pfam" id="PF00583">
    <property type="entry name" value="Acetyltransf_1"/>
    <property type="match status" value="1"/>
</dbReference>
<evidence type="ECO:0000313" key="3">
    <source>
        <dbReference type="Proteomes" id="UP000502706"/>
    </source>
</evidence>
<dbReference type="GO" id="GO:0016747">
    <property type="term" value="F:acyltransferase activity, transferring groups other than amino-acyl groups"/>
    <property type="evidence" value="ECO:0007669"/>
    <property type="project" value="InterPro"/>
</dbReference>
<dbReference type="PROSITE" id="PS51186">
    <property type="entry name" value="GNAT"/>
    <property type="match status" value="1"/>
</dbReference>
<dbReference type="InterPro" id="IPR041496">
    <property type="entry name" value="YitH/HolE_GNAT"/>
</dbReference>
<dbReference type="KEGG" id="rmar:GBA65_00320"/>
<dbReference type="CDD" id="cd04301">
    <property type="entry name" value="NAT_SF"/>
    <property type="match status" value="1"/>
</dbReference>
<name>A0A6G8PTF2_9ACTN</name>
<dbReference type="PANTHER" id="PTHR47237">
    <property type="entry name" value="SLL0310 PROTEIN"/>
    <property type="match status" value="1"/>
</dbReference>
<dbReference type="SUPFAM" id="SSF55729">
    <property type="entry name" value="Acyl-CoA N-acyltransferases (Nat)"/>
    <property type="match status" value="1"/>
</dbReference>
<protein>
    <submittedName>
        <fullName evidence="2">GNAT family N-acetyltransferase</fullName>
    </submittedName>
</protein>
<dbReference type="InterPro" id="IPR000182">
    <property type="entry name" value="GNAT_dom"/>
</dbReference>
<evidence type="ECO:0000313" key="2">
    <source>
        <dbReference type="EMBL" id="QIN77211.1"/>
    </source>
</evidence>
<reference evidence="2 3" key="1">
    <citation type="submission" date="2019-10" db="EMBL/GenBank/DDBJ databases">
        <title>Rubrobacter sp nov SCSIO 52915 isolated from a deep-sea sediment in the South China Sea.</title>
        <authorList>
            <person name="Chen R.W."/>
        </authorList>
    </citation>
    <scope>NUCLEOTIDE SEQUENCE [LARGE SCALE GENOMIC DNA]</scope>
    <source>
        <strain evidence="2 3">SCSIO 52915</strain>
    </source>
</reference>
<feature type="domain" description="N-acetyltransferase" evidence="1">
    <location>
        <begin position="1"/>
        <end position="138"/>
    </location>
</feature>
<gene>
    <name evidence="2" type="ORF">GBA65_00320</name>
</gene>
<dbReference type="InterPro" id="IPR016181">
    <property type="entry name" value="Acyl_CoA_acyltransferase"/>
</dbReference>
<keyword evidence="3" id="KW-1185">Reference proteome</keyword>
<accession>A0A6G8PTF2</accession>
<dbReference type="PANTHER" id="PTHR47237:SF2">
    <property type="entry name" value="BLL4206 PROTEIN"/>
    <property type="match status" value="1"/>
</dbReference>